<dbReference type="Pfam" id="PF00060">
    <property type="entry name" value="Lig_chan"/>
    <property type="match status" value="1"/>
</dbReference>
<dbReference type="VEuPathDB" id="VectorBase:SCAU010274"/>
<feature type="transmembrane region" description="Helical" evidence="9">
    <location>
        <begin position="282"/>
        <end position="302"/>
    </location>
</feature>
<dbReference type="SUPFAM" id="SSF53850">
    <property type="entry name" value="Periplasmic binding protein-like II"/>
    <property type="match status" value="1"/>
</dbReference>
<gene>
    <name evidence="12" type="primary">106087561</name>
</gene>
<dbReference type="OrthoDB" id="413361at2759"/>
<comment type="subcellular location">
    <subcellularLocation>
        <location evidence="1">Cell membrane</location>
        <topology evidence="1">Multi-pass membrane protein</topology>
    </subcellularLocation>
</comment>
<dbReference type="InterPro" id="IPR057074">
    <property type="entry name" value="IR75A_N"/>
</dbReference>
<evidence type="ECO:0000259" key="10">
    <source>
        <dbReference type="Pfam" id="PF00060"/>
    </source>
</evidence>
<keyword evidence="6 9" id="KW-0472">Membrane</keyword>
<keyword evidence="8" id="KW-0325">Glycoprotein</keyword>
<comment type="similarity">
    <text evidence="2">Belongs to the glutamate-gated ion channel (TC 1.A.10.1) family.</text>
</comment>
<reference evidence="12" key="1">
    <citation type="submission" date="2020-05" db="UniProtKB">
        <authorList>
            <consortium name="EnsemblMetazoa"/>
        </authorList>
    </citation>
    <scope>IDENTIFICATION</scope>
    <source>
        <strain evidence="12">USDA</strain>
    </source>
</reference>
<dbReference type="Proteomes" id="UP000095300">
    <property type="component" value="Unassembled WGS sequence"/>
</dbReference>
<dbReference type="PANTHER" id="PTHR42643:SF36">
    <property type="entry name" value="IONOTROPIC RECEPTOR 84A"/>
    <property type="match status" value="1"/>
</dbReference>
<dbReference type="Gene3D" id="1.10.287.70">
    <property type="match status" value="1"/>
</dbReference>
<dbReference type="Pfam" id="PF24576">
    <property type="entry name" value="IR75A_N"/>
    <property type="match status" value="1"/>
</dbReference>
<protein>
    <submittedName>
        <fullName evidence="12">Uncharacterized protein</fullName>
    </submittedName>
</protein>
<keyword evidence="5 9" id="KW-1133">Transmembrane helix</keyword>
<dbReference type="AlphaFoldDB" id="A0A1I8PQS0"/>
<feature type="transmembrane region" description="Helical" evidence="9">
    <location>
        <begin position="546"/>
        <end position="570"/>
    </location>
</feature>
<keyword evidence="7" id="KW-0675">Receptor</keyword>
<evidence type="ECO:0000256" key="8">
    <source>
        <dbReference type="ARBA" id="ARBA00023180"/>
    </source>
</evidence>
<evidence type="ECO:0000313" key="13">
    <source>
        <dbReference type="Proteomes" id="UP000095300"/>
    </source>
</evidence>
<keyword evidence="4 9" id="KW-0812">Transmembrane</keyword>
<dbReference type="EnsemblMetazoa" id="SCAU010274-RA">
    <property type="protein sequence ID" value="SCAU010274-PA"/>
    <property type="gene ID" value="SCAU010274"/>
</dbReference>
<accession>A0A1I8PQS0</accession>
<feature type="transmembrane region" description="Helical" evidence="9">
    <location>
        <begin position="358"/>
        <end position="379"/>
    </location>
</feature>
<feature type="domain" description="Ionotropic glutamate receptor C-terminal" evidence="10">
    <location>
        <begin position="282"/>
        <end position="556"/>
    </location>
</feature>
<evidence type="ECO:0000313" key="12">
    <source>
        <dbReference type="EnsemblMetazoa" id="SCAU010274-PA"/>
    </source>
</evidence>
<keyword evidence="3" id="KW-1003">Cell membrane</keyword>
<evidence type="ECO:0000256" key="3">
    <source>
        <dbReference type="ARBA" id="ARBA00022475"/>
    </source>
</evidence>
<proteinExistence type="inferred from homology"/>
<evidence type="ECO:0000256" key="9">
    <source>
        <dbReference type="SAM" id="Phobius"/>
    </source>
</evidence>
<evidence type="ECO:0000256" key="1">
    <source>
        <dbReference type="ARBA" id="ARBA00004651"/>
    </source>
</evidence>
<dbReference type="Gene3D" id="3.40.190.10">
    <property type="entry name" value="Periplasmic binding protein-like II"/>
    <property type="match status" value="1"/>
</dbReference>
<organism evidence="12 13">
    <name type="scientific">Stomoxys calcitrans</name>
    <name type="common">Stable fly</name>
    <name type="synonym">Conops calcitrans</name>
    <dbReference type="NCBI Taxonomy" id="35570"/>
    <lineage>
        <taxon>Eukaryota</taxon>
        <taxon>Metazoa</taxon>
        <taxon>Ecdysozoa</taxon>
        <taxon>Arthropoda</taxon>
        <taxon>Hexapoda</taxon>
        <taxon>Insecta</taxon>
        <taxon>Pterygota</taxon>
        <taxon>Neoptera</taxon>
        <taxon>Endopterygota</taxon>
        <taxon>Diptera</taxon>
        <taxon>Brachycera</taxon>
        <taxon>Muscomorpha</taxon>
        <taxon>Muscoidea</taxon>
        <taxon>Muscidae</taxon>
        <taxon>Stomoxys</taxon>
    </lineage>
</organism>
<dbReference type="GO" id="GO:0015276">
    <property type="term" value="F:ligand-gated monoatomic ion channel activity"/>
    <property type="evidence" value="ECO:0007669"/>
    <property type="project" value="InterPro"/>
</dbReference>
<evidence type="ECO:0000256" key="4">
    <source>
        <dbReference type="ARBA" id="ARBA00022692"/>
    </source>
</evidence>
<evidence type="ECO:0000259" key="11">
    <source>
        <dbReference type="Pfam" id="PF24576"/>
    </source>
</evidence>
<dbReference type="STRING" id="35570.A0A1I8PQS0"/>
<dbReference type="InterPro" id="IPR052192">
    <property type="entry name" value="Insect_Ionotropic_Sensory_Rcpt"/>
</dbReference>
<name>A0A1I8PQS0_STOCA</name>
<dbReference type="InterPro" id="IPR001320">
    <property type="entry name" value="Iontro_rcpt_C"/>
</dbReference>
<dbReference type="PANTHER" id="PTHR42643">
    <property type="entry name" value="IONOTROPIC RECEPTOR 20A-RELATED"/>
    <property type="match status" value="1"/>
</dbReference>
<evidence type="ECO:0000256" key="7">
    <source>
        <dbReference type="ARBA" id="ARBA00023170"/>
    </source>
</evidence>
<evidence type="ECO:0000256" key="5">
    <source>
        <dbReference type="ARBA" id="ARBA00022989"/>
    </source>
</evidence>
<dbReference type="GO" id="GO:0005886">
    <property type="term" value="C:plasma membrane"/>
    <property type="evidence" value="ECO:0007669"/>
    <property type="project" value="UniProtKB-SubCell"/>
</dbReference>
<evidence type="ECO:0000256" key="6">
    <source>
        <dbReference type="ARBA" id="ARBA00023136"/>
    </source>
</evidence>
<dbReference type="GO" id="GO:0050907">
    <property type="term" value="P:detection of chemical stimulus involved in sensory perception"/>
    <property type="evidence" value="ECO:0007669"/>
    <property type="project" value="UniProtKB-ARBA"/>
</dbReference>
<evidence type="ECO:0000256" key="2">
    <source>
        <dbReference type="ARBA" id="ARBA00008685"/>
    </source>
</evidence>
<keyword evidence="13" id="KW-1185">Reference proteome</keyword>
<sequence length="597" mass="68940">MLNNNLKLCTFTAATPNRMDPHIQSCNANNTGPAAAIGMTTATPTPTPTTRSYCVKTMQCRLTKDDAKEHLANIRRTFGTLNIQLNADVTVAYKRDNCIFDLYDIHKVCHKCGSHLLVERKGDWSPEHGMRIHEKFKLSFIEQRQNWANASVNVGTALLNFSPDLHMPIMEYLEDNKRFLQNDLMQRKTYQLMKMVQELFNCTFATKILKDWGIRQNDSWTGLMKSIDSNEVEFSICPLRFTRERFHAVFYSPELHVERIRFLLRHPKGSHMRNIFFEPLTYHVWCCVLALIVITAFLLTIYMHAEYQLYWKVNMSEGGRPLAPNNEPQMDFAIFTTLETIFMQGPSPDQFRLNSIRLLLISVSVFAVLLMQYYGAYIVSSLLSEAPRSITNLPALYESNLEIGMENISYNFELFGTATNQVVRNIYKKRICRKGIPNVMSMEQGVQRIAQGGFALHASVNRAYRILADILDETEFCELQEITFNTPFSAGLAMSKATPYRKFITTAILKFRESSLLLYNDRQWEIPHIDCATKSKNDVVVDLQHFAPVLVFLAFAILTSIWVFIMELLLHKHNQRQIHVNFKNICNTMHKYLSNKQ</sequence>
<feature type="domain" description="Ionotropic receptor 75a N-terminal" evidence="11">
    <location>
        <begin position="67"/>
        <end position="157"/>
    </location>
</feature>